<evidence type="ECO:0000259" key="4">
    <source>
        <dbReference type="Pfam" id="PF23572"/>
    </source>
</evidence>
<dbReference type="Pfam" id="PF03321">
    <property type="entry name" value="GH3"/>
    <property type="match status" value="1"/>
</dbReference>
<evidence type="ECO:0000256" key="1">
    <source>
        <dbReference type="ARBA" id="ARBA00008068"/>
    </source>
</evidence>
<gene>
    <name evidence="5" type="ORF">M6B38_133580</name>
    <name evidence="6" type="ORF">M6B38_415125</name>
</gene>
<sequence>MTLSDEQVLQTIEESTINARALQLQTLRSILSRNSAATFLRRHRQPTDADSFRRLVPLSSYEDYADTIQKMADGELPAASLSLDPLLCFFNSSGTGTMKPKLIPFFNSAPARESSSLAHQASSALLRRLFPPRPSVNKILWFLYAGNVTETKGGFKVMAASAFPFHFKGPSPSPFLSVSVSPPEVILGSATEDQTFCHLLCGLRNADAIDAIRAPYAAGLVRAFRLLRCEWQRLCGCIENGSVSPDVTDLAMRGAVDASLGAPRADLAERIREVCGRGDWRGILKELWPELRYIACVTTGSMEQYYPILKYYAGESVPLLCGDYFASECSIGINLDRIRPPSETSFVILPTAAYFEFLPFELGAPAAAGEAVDISGVEAGKTYEVVVTTYRGLYRYRLGDVVRVVGFHNASPRVEFVTRAPKADSEAFTERDLASAAEGLKQVLRDGRRGEVVEYAGFLGEDHLMFFLEVDEQSYILKTERLEESVAVLRRCCSVVEECMGSVYRRKREIGEVGPVEMCVVKPGSFEDMARMALESGGASSSQYKPPKILRNRRLVDSLMASVVVAVSLGGDAAADCQTFDSRPPSGPRA</sequence>
<dbReference type="InterPro" id="IPR055377">
    <property type="entry name" value="GH3_M"/>
</dbReference>
<evidence type="ECO:0000313" key="7">
    <source>
        <dbReference type="Proteomes" id="UP001140949"/>
    </source>
</evidence>
<comment type="similarity">
    <text evidence="1">Belongs to the IAA-amido conjugating enzyme family.</text>
</comment>
<feature type="domain" description="GH3 C-terminal" evidence="4">
    <location>
        <begin position="450"/>
        <end position="553"/>
    </location>
</feature>
<evidence type="ECO:0000313" key="6">
    <source>
        <dbReference type="EMBL" id="KAJ6816653.1"/>
    </source>
</evidence>
<dbReference type="Pfam" id="PF23571">
    <property type="entry name" value="GH3_M"/>
    <property type="match status" value="1"/>
</dbReference>
<evidence type="ECO:0000259" key="3">
    <source>
        <dbReference type="Pfam" id="PF23571"/>
    </source>
</evidence>
<proteinExistence type="inferred from homology"/>
<dbReference type="InterPro" id="IPR055378">
    <property type="entry name" value="GH3_C"/>
</dbReference>
<reference evidence="6" key="2">
    <citation type="submission" date="2023-04" db="EMBL/GenBank/DDBJ databases">
        <authorList>
            <person name="Bruccoleri R.E."/>
            <person name="Oakeley E.J."/>
            <person name="Faust A.-M."/>
            <person name="Dessus-Babus S."/>
            <person name="Altorfer M."/>
            <person name="Burckhardt D."/>
            <person name="Oertli M."/>
            <person name="Naumann U."/>
            <person name="Petersen F."/>
            <person name="Wong J."/>
        </authorList>
    </citation>
    <scope>NUCLEOTIDE SEQUENCE</scope>
    <source>
        <strain evidence="6">GSM-AAB239-AS_SAM_17_03QT</strain>
        <tissue evidence="6">Leaf</tissue>
    </source>
</reference>
<protein>
    <submittedName>
        <fullName evidence="6">Indole-3-acetic acid-amido synthetase GH3.6</fullName>
    </submittedName>
</protein>
<reference evidence="6" key="1">
    <citation type="journal article" date="2023" name="GigaByte">
        <title>Genome assembly of the bearded iris, Iris pallida Lam.</title>
        <authorList>
            <person name="Bruccoleri R.E."/>
            <person name="Oakeley E.J."/>
            <person name="Faust A.M.E."/>
            <person name="Altorfer M."/>
            <person name="Dessus-Babus S."/>
            <person name="Burckhardt D."/>
            <person name="Oertli M."/>
            <person name="Naumann U."/>
            <person name="Petersen F."/>
            <person name="Wong J."/>
        </authorList>
    </citation>
    <scope>NUCLEOTIDE SEQUENCE</scope>
    <source>
        <strain evidence="6">GSM-AAB239-AS_SAM_17_03QT</strain>
    </source>
</reference>
<dbReference type="GO" id="GO:0016881">
    <property type="term" value="F:acid-amino acid ligase activity"/>
    <property type="evidence" value="ECO:0007669"/>
    <property type="project" value="TreeGrafter"/>
</dbReference>
<dbReference type="EMBL" id="JANAVB010028743">
    <property type="protein sequence ID" value="KAJ6815646.1"/>
    <property type="molecule type" value="Genomic_DNA"/>
</dbReference>
<dbReference type="PANTHER" id="PTHR31901:SF44">
    <property type="entry name" value="INDOLE-3-ACETIC ACID-AMIDO SYNTHETASE GH3.6-RELATED"/>
    <property type="match status" value="1"/>
</dbReference>
<name>A0AAX6FK48_IRIPA</name>
<dbReference type="InterPro" id="IPR004993">
    <property type="entry name" value="GH3"/>
</dbReference>
<dbReference type="PANTHER" id="PTHR31901">
    <property type="entry name" value="GH3 DOMAIN-CONTAINING PROTEIN"/>
    <property type="match status" value="1"/>
</dbReference>
<keyword evidence="2" id="KW-0436">Ligase</keyword>
<evidence type="ECO:0000256" key="2">
    <source>
        <dbReference type="ARBA" id="ARBA00022598"/>
    </source>
</evidence>
<keyword evidence="7" id="KW-1185">Reference proteome</keyword>
<dbReference type="Pfam" id="PF23572">
    <property type="entry name" value="GH3_C"/>
    <property type="match status" value="1"/>
</dbReference>
<feature type="domain" description="GH3 middle" evidence="3">
    <location>
        <begin position="346"/>
        <end position="419"/>
    </location>
</feature>
<dbReference type="Proteomes" id="UP001140949">
    <property type="component" value="Unassembled WGS sequence"/>
</dbReference>
<accession>A0AAX6FK48</accession>
<dbReference type="GO" id="GO:0005737">
    <property type="term" value="C:cytoplasm"/>
    <property type="evidence" value="ECO:0007669"/>
    <property type="project" value="TreeGrafter"/>
</dbReference>
<comment type="caution">
    <text evidence="6">The sequence shown here is derived from an EMBL/GenBank/DDBJ whole genome shotgun (WGS) entry which is preliminary data.</text>
</comment>
<organism evidence="6 7">
    <name type="scientific">Iris pallida</name>
    <name type="common">Sweet iris</name>
    <dbReference type="NCBI Taxonomy" id="29817"/>
    <lineage>
        <taxon>Eukaryota</taxon>
        <taxon>Viridiplantae</taxon>
        <taxon>Streptophyta</taxon>
        <taxon>Embryophyta</taxon>
        <taxon>Tracheophyta</taxon>
        <taxon>Spermatophyta</taxon>
        <taxon>Magnoliopsida</taxon>
        <taxon>Liliopsida</taxon>
        <taxon>Asparagales</taxon>
        <taxon>Iridaceae</taxon>
        <taxon>Iridoideae</taxon>
        <taxon>Irideae</taxon>
        <taxon>Iris</taxon>
    </lineage>
</organism>
<dbReference type="AlphaFoldDB" id="A0AAX6FK48"/>
<dbReference type="EMBL" id="JANAVB010028196">
    <property type="protein sequence ID" value="KAJ6816653.1"/>
    <property type="molecule type" value="Genomic_DNA"/>
</dbReference>
<evidence type="ECO:0000313" key="5">
    <source>
        <dbReference type="EMBL" id="KAJ6815646.1"/>
    </source>
</evidence>